<sequence>MKMRVKHGDIVVVFAVFDKDVQNLTIEICPLLLTMGENCSLYPHEMLHMCAIMLVLSTCFFDEYLCDIDNHIEGTKDESLKDLTEGKVVYHSSCGSKEISNCDDVASLSSNIVYGEVSYANEVVAEKVNFSPNMYRYLPATNRKLQFDDNDVGDVIENKSTKFAKSA</sequence>
<name>A0A2Z6PPN4_TRISU</name>
<gene>
    <name evidence="1" type="ORF">TSUD_87810</name>
</gene>
<protein>
    <submittedName>
        <fullName evidence="1">Uncharacterized protein</fullName>
    </submittedName>
</protein>
<organism evidence="1 2">
    <name type="scientific">Trifolium subterraneum</name>
    <name type="common">Subterranean clover</name>
    <dbReference type="NCBI Taxonomy" id="3900"/>
    <lineage>
        <taxon>Eukaryota</taxon>
        <taxon>Viridiplantae</taxon>
        <taxon>Streptophyta</taxon>
        <taxon>Embryophyta</taxon>
        <taxon>Tracheophyta</taxon>
        <taxon>Spermatophyta</taxon>
        <taxon>Magnoliopsida</taxon>
        <taxon>eudicotyledons</taxon>
        <taxon>Gunneridae</taxon>
        <taxon>Pentapetalae</taxon>
        <taxon>rosids</taxon>
        <taxon>fabids</taxon>
        <taxon>Fabales</taxon>
        <taxon>Fabaceae</taxon>
        <taxon>Papilionoideae</taxon>
        <taxon>50 kb inversion clade</taxon>
        <taxon>NPAAA clade</taxon>
        <taxon>Hologalegina</taxon>
        <taxon>IRL clade</taxon>
        <taxon>Trifolieae</taxon>
        <taxon>Trifolium</taxon>
    </lineage>
</organism>
<dbReference type="Proteomes" id="UP000242715">
    <property type="component" value="Unassembled WGS sequence"/>
</dbReference>
<accession>A0A2Z6PPN4</accession>
<dbReference type="AlphaFoldDB" id="A0A2Z6PPN4"/>
<evidence type="ECO:0000313" key="2">
    <source>
        <dbReference type="Proteomes" id="UP000242715"/>
    </source>
</evidence>
<evidence type="ECO:0000313" key="1">
    <source>
        <dbReference type="EMBL" id="GAU47977.1"/>
    </source>
</evidence>
<dbReference type="EMBL" id="DF974368">
    <property type="protein sequence ID" value="GAU47977.1"/>
    <property type="molecule type" value="Genomic_DNA"/>
</dbReference>
<reference evidence="2" key="1">
    <citation type="journal article" date="2017" name="Front. Plant Sci.">
        <title>Climate Clever Clovers: New Paradigm to Reduce the Environmental Footprint of Ruminants by Breeding Low Methanogenic Forages Utilizing Haplotype Variation.</title>
        <authorList>
            <person name="Kaur P."/>
            <person name="Appels R."/>
            <person name="Bayer P.E."/>
            <person name="Keeble-Gagnere G."/>
            <person name="Wang J."/>
            <person name="Hirakawa H."/>
            <person name="Shirasawa K."/>
            <person name="Vercoe P."/>
            <person name="Stefanova K."/>
            <person name="Durmic Z."/>
            <person name="Nichols P."/>
            <person name="Revell C."/>
            <person name="Isobe S.N."/>
            <person name="Edwards D."/>
            <person name="Erskine W."/>
        </authorList>
    </citation>
    <scope>NUCLEOTIDE SEQUENCE [LARGE SCALE GENOMIC DNA]</scope>
    <source>
        <strain evidence="2">cv. Daliak</strain>
    </source>
</reference>
<keyword evidence="2" id="KW-1185">Reference proteome</keyword>
<proteinExistence type="predicted"/>